<gene>
    <name evidence="1" type="ORF">NIES37_33260</name>
</gene>
<dbReference type="PANTHER" id="PTHR39517">
    <property type="entry name" value="SLL0192 PROTEIN"/>
    <property type="match status" value="1"/>
</dbReference>
<dbReference type="EMBL" id="AP018248">
    <property type="protein sequence ID" value="BAY99344.1"/>
    <property type="molecule type" value="Genomic_DNA"/>
</dbReference>
<sequence length="441" mass="48510">MRPSRIAKKEQIYPNTKMPSKRILFISNGHGEDNHTSHVIQTLRQLSPSIEMAAMPIVGEGTAYRSLKIPIIGPTQTMPSGGFFYMKRLYLLKDFQSGLVGLTWRQLQAVLQYAPNCDLIMATGDFVSQTFAYLTKRPFVSFISCLSALYEGRLRINPLLWHDLNSARCLAVFTRDAHTTFDLQRQGIAKAKFGGIPALDRLVPAGKDLHLKPNIPAIALLPGSRMPEAARNFCLQLQLVKEIAQVMPESGLQFRAALVPNLMGELENIAQSQGWQLSQGRLTYSLSGSSAEELPLVEVRCYSDAFSDILYHSNLVIGMAGLAVDLAVAIGKPIIQIPGEGPQFTYQFAEAQTRLLGISAQTIGTGPATPETLKQAAQRVVETLQDADYLAKCQKNGPERFGTPGASERIARFLLNSLGEIDSRRQEAAGRGQKVSIVRRL</sequence>
<proteinExistence type="predicted"/>
<protein>
    <recommendedName>
        <fullName evidence="3">Lipid-A-disaccharide synthase</fullName>
    </recommendedName>
</protein>
<evidence type="ECO:0008006" key="3">
    <source>
        <dbReference type="Google" id="ProtNLM"/>
    </source>
</evidence>
<dbReference type="SUPFAM" id="SSF53756">
    <property type="entry name" value="UDP-Glycosyltransferase/glycogen phosphorylase"/>
    <property type="match status" value="1"/>
</dbReference>
<dbReference type="NCBIfam" id="TIGR03492">
    <property type="entry name" value="lipid-A-disaccharide synthase-related protein"/>
    <property type="match status" value="1"/>
</dbReference>
<dbReference type="Proteomes" id="UP000218785">
    <property type="component" value="Chromosome"/>
</dbReference>
<evidence type="ECO:0000313" key="1">
    <source>
        <dbReference type="EMBL" id="BAY99344.1"/>
    </source>
</evidence>
<dbReference type="InterPro" id="IPR019994">
    <property type="entry name" value="Lipid-A-disac_synthase-rel_put"/>
</dbReference>
<dbReference type="AlphaFoldDB" id="A0A1Z4N0V6"/>
<organism evidence="1 2">
    <name type="scientific">Tolypothrix tenuis PCC 7101</name>
    <dbReference type="NCBI Taxonomy" id="231146"/>
    <lineage>
        <taxon>Bacteria</taxon>
        <taxon>Bacillati</taxon>
        <taxon>Cyanobacteriota</taxon>
        <taxon>Cyanophyceae</taxon>
        <taxon>Nostocales</taxon>
        <taxon>Tolypothrichaceae</taxon>
        <taxon>Tolypothrix</taxon>
    </lineage>
</organism>
<dbReference type="KEGG" id="ttq:NIES37_33260"/>
<dbReference type="PANTHER" id="PTHR39517:SF1">
    <property type="entry name" value="LIPID-A-DISACCHARIDE SYNTHASE"/>
    <property type="match status" value="1"/>
</dbReference>
<reference evidence="1 2" key="1">
    <citation type="submission" date="2017-06" db="EMBL/GenBank/DDBJ databases">
        <title>Genome sequencing of cyanobaciteial culture collection at National Institute for Environmental Studies (NIES).</title>
        <authorList>
            <person name="Hirose Y."/>
            <person name="Shimura Y."/>
            <person name="Fujisawa T."/>
            <person name="Nakamura Y."/>
            <person name="Kawachi M."/>
        </authorList>
    </citation>
    <scope>NUCLEOTIDE SEQUENCE [LARGE SCALE GENOMIC DNA]</scope>
    <source>
        <strain evidence="1 2">NIES-37</strain>
    </source>
</reference>
<keyword evidence="2" id="KW-1185">Reference proteome</keyword>
<name>A0A1Z4N0V6_9CYAN</name>
<accession>A0A1Z4N0V6</accession>
<evidence type="ECO:0000313" key="2">
    <source>
        <dbReference type="Proteomes" id="UP000218785"/>
    </source>
</evidence>